<dbReference type="AlphaFoldDB" id="A0AAN6NAG0"/>
<evidence type="ECO:0000313" key="2">
    <source>
        <dbReference type="Proteomes" id="UP001303473"/>
    </source>
</evidence>
<proteinExistence type="predicted"/>
<comment type="caution">
    <text evidence="1">The sequence shown here is derived from an EMBL/GenBank/DDBJ whole genome shotgun (WGS) entry which is preliminary data.</text>
</comment>
<gene>
    <name evidence="1" type="ORF">QBC46DRAFT_406870</name>
</gene>
<protein>
    <submittedName>
        <fullName evidence="1">Uncharacterized protein</fullName>
    </submittedName>
</protein>
<keyword evidence="2" id="KW-1185">Reference proteome</keyword>
<dbReference type="Proteomes" id="UP001303473">
    <property type="component" value="Unassembled WGS sequence"/>
</dbReference>
<reference evidence="2" key="1">
    <citation type="journal article" date="2023" name="Mol. Phylogenet. Evol.">
        <title>Genome-scale phylogeny and comparative genomics of the fungal order Sordariales.</title>
        <authorList>
            <person name="Hensen N."/>
            <person name="Bonometti L."/>
            <person name="Westerberg I."/>
            <person name="Brannstrom I.O."/>
            <person name="Guillou S."/>
            <person name="Cros-Aarteil S."/>
            <person name="Calhoun S."/>
            <person name="Haridas S."/>
            <person name="Kuo A."/>
            <person name="Mondo S."/>
            <person name="Pangilinan J."/>
            <person name="Riley R."/>
            <person name="LaButti K."/>
            <person name="Andreopoulos B."/>
            <person name="Lipzen A."/>
            <person name="Chen C."/>
            <person name="Yan M."/>
            <person name="Daum C."/>
            <person name="Ng V."/>
            <person name="Clum A."/>
            <person name="Steindorff A."/>
            <person name="Ohm R.A."/>
            <person name="Martin F."/>
            <person name="Silar P."/>
            <person name="Natvig D.O."/>
            <person name="Lalanne C."/>
            <person name="Gautier V."/>
            <person name="Ament-Velasquez S.L."/>
            <person name="Kruys A."/>
            <person name="Hutchinson M.I."/>
            <person name="Powell A.J."/>
            <person name="Barry K."/>
            <person name="Miller A.N."/>
            <person name="Grigoriev I.V."/>
            <person name="Debuchy R."/>
            <person name="Gladieux P."/>
            <person name="Hiltunen Thoren M."/>
            <person name="Johannesson H."/>
        </authorList>
    </citation>
    <scope>NUCLEOTIDE SEQUENCE [LARGE SCALE GENOMIC DNA]</scope>
    <source>
        <strain evidence="2">CBS 340.73</strain>
    </source>
</reference>
<name>A0AAN6NAG0_9PEZI</name>
<dbReference type="EMBL" id="MU853779">
    <property type="protein sequence ID" value="KAK3941805.1"/>
    <property type="molecule type" value="Genomic_DNA"/>
</dbReference>
<evidence type="ECO:0000313" key="1">
    <source>
        <dbReference type="EMBL" id="KAK3941805.1"/>
    </source>
</evidence>
<sequence length="171" mass="19154">MAKTLVEADQLPDILDISPPSKRNLVDKRATVNPYECMACNKRWPLNPVPSDPSCSRNNCFRAFPNAREGSDGFHCPSVAFNYCCQWYRLTSPEKMYVVENGLLLKYLPWTDNCGAAGPFACDDDVEDVVTKIDNVCACTLDHKVAVTLPDDYATLSRLSVRDPVCKQTFH</sequence>
<organism evidence="1 2">
    <name type="scientific">Diplogelasinospora grovesii</name>
    <dbReference type="NCBI Taxonomy" id="303347"/>
    <lineage>
        <taxon>Eukaryota</taxon>
        <taxon>Fungi</taxon>
        <taxon>Dikarya</taxon>
        <taxon>Ascomycota</taxon>
        <taxon>Pezizomycotina</taxon>
        <taxon>Sordariomycetes</taxon>
        <taxon>Sordariomycetidae</taxon>
        <taxon>Sordariales</taxon>
        <taxon>Diplogelasinosporaceae</taxon>
        <taxon>Diplogelasinospora</taxon>
    </lineage>
</organism>
<accession>A0AAN6NAG0</accession>